<sequence>MTRDALLQSPPLTRPPPRERRRVGEVAGGAAAECAAVCCCCPCSVMNLLILTVYKVPKGICMKALAHRKNKRQCLAAHRKALLQPRPNGLAGGGLYSDDDDFFRKASSYSDGDVDDGKGSDDESEAAELLEKEIWDRFHGAGFWRSASRIDS</sequence>
<protein>
    <submittedName>
        <fullName evidence="2">Uncharacterized protein</fullName>
    </submittedName>
</protein>
<evidence type="ECO:0000256" key="1">
    <source>
        <dbReference type="SAM" id="MobiDB-lite"/>
    </source>
</evidence>
<dbReference type="PANTHER" id="PTHR33264:SF70">
    <property type="match status" value="1"/>
</dbReference>
<proteinExistence type="predicted"/>
<evidence type="ECO:0000313" key="3">
    <source>
        <dbReference type="Proteomes" id="UP000290289"/>
    </source>
</evidence>
<dbReference type="PANTHER" id="PTHR33264">
    <property type="entry name" value="EXPRESSED PROTEIN"/>
    <property type="match status" value="1"/>
</dbReference>
<comment type="caution">
    <text evidence="2">The sequence shown here is derived from an EMBL/GenBank/DDBJ whole genome shotgun (WGS) entry which is preliminary data.</text>
</comment>
<evidence type="ECO:0000313" key="2">
    <source>
        <dbReference type="EMBL" id="RXH72565.1"/>
    </source>
</evidence>
<reference evidence="2 3" key="1">
    <citation type="submission" date="2018-10" db="EMBL/GenBank/DDBJ databases">
        <title>A high-quality apple genome assembly.</title>
        <authorList>
            <person name="Hu J."/>
        </authorList>
    </citation>
    <scope>NUCLEOTIDE SEQUENCE [LARGE SCALE GENOMIC DNA]</scope>
    <source>
        <strain evidence="3">cv. HFTH1</strain>
        <tissue evidence="2">Young leaf</tissue>
    </source>
</reference>
<dbReference type="Proteomes" id="UP000290289">
    <property type="component" value="Chromosome 15"/>
</dbReference>
<accession>A0A498HSM9</accession>
<gene>
    <name evidence="2" type="ORF">DVH24_012249</name>
</gene>
<feature type="region of interest" description="Disordered" evidence="1">
    <location>
        <begin position="1"/>
        <end position="23"/>
    </location>
</feature>
<dbReference type="AlphaFoldDB" id="A0A498HSM9"/>
<keyword evidence="3" id="KW-1185">Reference proteome</keyword>
<dbReference type="EMBL" id="RDQH01000341">
    <property type="protein sequence ID" value="RXH72565.1"/>
    <property type="molecule type" value="Genomic_DNA"/>
</dbReference>
<organism evidence="2 3">
    <name type="scientific">Malus domestica</name>
    <name type="common">Apple</name>
    <name type="synonym">Pyrus malus</name>
    <dbReference type="NCBI Taxonomy" id="3750"/>
    <lineage>
        <taxon>Eukaryota</taxon>
        <taxon>Viridiplantae</taxon>
        <taxon>Streptophyta</taxon>
        <taxon>Embryophyta</taxon>
        <taxon>Tracheophyta</taxon>
        <taxon>Spermatophyta</taxon>
        <taxon>Magnoliopsida</taxon>
        <taxon>eudicotyledons</taxon>
        <taxon>Gunneridae</taxon>
        <taxon>Pentapetalae</taxon>
        <taxon>rosids</taxon>
        <taxon>fabids</taxon>
        <taxon>Rosales</taxon>
        <taxon>Rosaceae</taxon>
        <taxon>Amygdaloideae</taxon>
        <taxon>Maleae</taxon>
        <taxon>Malus</taxon>
    </lineage>
</organism>
<name>A0A498HSM9_MALDO</name>